<dbReference type="RefSeq" id="WP_179648855.1">
    <property type="nucleotide sequence ID" value="NZ_JACBZM010000001.1"/>
</dbReference>
<accession>A0A7Y9ZGR2</accession>
<dbReference type="Gene3D" id="3.30.1120.10">
    <property type="match status" value="1"/>
</dbReference>
<proteinExistence type="inferred from homology"/>
<comment type="caution">
    <text evidence="8">The sequence shown here is derived from an EMBL/GenBank/DDBJ whole genome shotgun (WGS) entry which is preliminary data.</text>
</comment>
<evidence type="ECO:0000256" key="3">
    <source>
        <dbReference type="ARBA" id="ARBA00022723"/>
    </source>
</evidence>
<evidence type="ECO:0000256" key="5">
    <source>
        <dbReference type="ARBA" id="ARBA00022801"/>
    </source>
</evidence>
<keyword evidence="4" id="KW-0732">Signal</keyword>
<dbReference type="Pfam" id="PF00884">
    <property type="entry name" value="Sulfatase"/>
    <property type="match status" value="1"/>
</dbReference>
<evidence type="ECO:0000313" key="8">
    <source>
        <dbReference type="EMBL" id="NYI45144.1"/>
    </source>
</evidence>
<dbReference type="InterPro" id="IPR017850">
    <property type="entry name" value="Alkaline_phosphatase_core_sf"/>
</dbReference>
<dbReference type="Proteomes" id="UP000562045">
    <property type="component" value="Unassembled WGS sequence"/>
</dbReference>
<dbReference type="InterPro" id="IPR006311">
    <property type="entry name" value="TAT_signal"/>
</dbReference>
<dbReference type="PANTHER" id="PTHR42693">
    <property type="entry name" value="ARYLSULFATASE FAMILY MEMBER"/>
    <property type="match status" value="1"/>
</dbReference>
<dbReference type="GO" id="GO:0046872">
    <property type="term" value="F:metal ion binding"/>
    <property type="evidence" value="ECO:0007669"/>
    <property type="project" value="UniProtKB-KW"/>
</dbReference>
<dbReference type="SUPFAM" id="SSF53649">
    <property type="entry name" value="Alkaline phosphatase-like"/>
    <property type="match status" value="1"/>
</dbReference>
<keyword evidence="5" id="KW-0378">Hydrolase</keyword>
<protein>
    <submittedName>
        <fullName evidence="8">Arylsulfatase A-like enzyme</fullName>
    </submittedName>
</protein>
<name>A0A7Y9ZGR2_9ACTN</name>
<dbReference type="AlphaFoldDB" id="A0A7Y9ZGR2"/>
<reference evidence="8 9" key="1">
    <citation type="submission" date="2020-07" db="EMBL/GenBank/DDBJ databases">
        <title>Sequencing the genomes of 1000 actinobacteria strains.</title>
        <authorList>
            <person name="Klenk H.-P."/>
        </authorList>
    </citation>
    <scope>NUCLEOTIDE SEQUENCE [LARGE SCALE GENOMIC DNA]</scope>
    <source>
        <strain evidence="8 9">DSM 15131</strain>
    </source>
</reference>
<dbReference type="InterPro" id="IPR000917">
    <property type="entry name" value="Sulfatase_N"/>
</dbReference>
<dbReference type="PROSITE" id="PS51318">
    <property type="entry name" value="TAT"/>
    <property type="match status" value="1"/>
</dbReference>
<dbReference type="CDD" id="cd16144">
    <property type="entry name" value="ARS_like"/>
    <property type="match status" value="1"/>
</dbReference>
<dbReference type="InterPro" id="IPR050738">
    <property type="entry name" value="Sulfatase"/>
</dbReference>
<dbReference type="InterPro" id="IPR024607">
    <property type="entry name" value="Sulfatase_CS"/>
</dbReference>
<keyword evidence="3" id="KW-0479">Metal-binding</keyword>
<evidence type="ECO:0000256" key="2">
    <source>
        <dbReference type="ARBA" id="ARBA00008779"/>
    </source>
</evidence>
<evidence type="ECO:0000256" key="4">
    <source>
        <dbReference type="ARBA" id="ARBA00022729"/>
    </source>
</evidence>
<dbReference type="PANTHER" id="PTHR42693:SF42">
    <property type="entry name" value="ARYLSULFATASE G"/>
    <property type="match status" value="1"/>
</dbReference>
<feature type="domain" description="Sulfatase N-terminal" evidence="7">
    <location>
        <begin position="57"/>
        <end position="370"/>
    </location>
</feature>
<sequence length="641" mass="69049">MTTTAVPATRRTVLRGAAVGCAGALTPVVGAGLAEAVTGTPATAARPTAARPAVDRPNVIVVSIDDLGWDELGCYGNRFNETPHIDRLAREGVRFTQAYAAAPLCSPTRAALVTGRYPGRTGITDYLRGEGAASDLHLSPRIPGIPSVLKPRGYTTGHIGKWHLTETYHGHYRSRPGNPYAHGFDEVILSEHRYIGGGDYFAPYEFLPGVPGRTSHEYLTDRLALEAVGFIRRHRNQPFFLHVANYAVHTKLRGKSALVEKYRAKPGAGGPGARPTLAAMLESVDTQVGRIVRTLKDLGIARNTLLLVTSDNGGQNRPANRPLRGGKGELYEAGIRVPLVAWWPGQAPGGRVTSELASTIDILPTAAALAHGTTPKGVDGIDLSPVIRAKAPSGRDTLFWAYPHHIGGWHPSAAVRQGGFKVVRRLRTGRDELYDLVADPAETTDIAKRAPETRKRLSALLTEHLDELDLFAPPPGSVDYARVATTGGFHALPGTGLRRSTEHVAAGRFALTIATSGLVAAGRGEIRLGVAQDADNLLVVRYSHRRRGVRWELRHRGRSITQGAEPVRTLDGTVDLSRPGARLGMAVRGSQVTAYGDPGTGRWQMLFRFDVGGVLDFDSRTVRSRYRYAATSGKGFRARLA</sequence>
<keyword evidence="6" id="KW-0106">Calcium</keyword>
<evidence type="ECO:0000256" key="1">
    <source>
        <dbReference type="ARBA" id="ARBA00001913"/>
    </source>
</evidence>
<organism evidence="8 9">
    <name type="scientific">Nocardioides aromaticivorans</name>
    <dbReference type="NCBI Taxonomy" id="200618"/>
    <lineage>
        <taxon>Bacteria</taxon>
        <taxon>Bacillati</taxon>
        <taxon>Actinomycetota</taxon>
        <taxon>Actinomycetes</taxon>
        <taxon>Propionibacteriales</taxon>
        <taxon>Nocardioidaceae</taxon>
        <taxon>Nocardioides</taxon>
    </lineage>
</organism>
<dbReference type="GO" id="GO:0004065">
    <property type="term" value="F:arylsulfatase activity"/>
    <property type="evidence" value="ECO:0007669"/>
    <property type="project" value="TreeGrafter"/>
</dbReference>
<evidence type="ECO:0000259" key="7">
    <source>
        <dbReference type="Pfam" id="PF00884"/>
    </source>
</evidence>
<evidence type="ECO:0000256" key="6">
    <source>
        <dbReference type="ARBA" id="ARBA00022837"/>
    </source>
</evidence>
<dbReference type="EMBL" id="JACBZM010000001">
    <property type="protein sequence ID" value="NYI45144.1"/>
    <property type="molecule type" value="Genomic_DNA"/>
</dbReference>
<dbReference type="Gene3D" id="3.40.720.10">
    <property type="entry name" value="Alkaline Phosphatase, subunit A"/>
    <property type="match status" value="1"/>
</dbReference>
<evidence type="ECO:0000313" key="9">
    <source>
        <dbReference type="Proteomes" id="UP000562045"/>
    </source>
</evidence>
<dbReference type="PROSITE" id="PS00149">
    <property type="entry name" value="SULFATASE_2"/>
    <property type="match status" value="1"/>
</dbReference>
<dbReference type="PROSITE" id="PS00523">
    <property type="entry name" value="SULFATASE_1"/>
    <property type="match status" value="1"/>
</dbReference>
<comment type="similarity">
    <text evidence="2">Belongs to the sulfatase family.</text>
</comment>
<gene>
    <name evidence="8" type="ORF">BJ993_002224</name>
</gene>
<comment type="cofactor">
    <cofactor evidence="1">
        <name>Ca(2+)</name>
        <dbReference type="ChEBI" id="CHEBI:29108"/>
    </cofactor>
</comment>